<gene>
    <name evidence="1" type="ORF">GMBLW1_24670</name>
</gene>
<keyword evidence="2" id="KW-1185">Reference proteome</keyword>
<dbReference type="InParanoid" id="A0A6C2YK64"/>
<reference evidence="1" key="1">
    <citation type="submission" date="2019-04" db="EMBL/GenBank/DDBJ databases">
        <authorList>
            <consortium name="Science for Life Laboratories"/>
        </authorList>
    </citation>
    <scope>NUCLEOTIDE SEQUENCE</scope>
    <source>
        <strain evidence="1">MBLW1</strain>
    </source>
</reference>
<protein>
    <submittedName>
        <fullName evidence="1">Uncharacterized protein</fullName>
    </submittedName>
</protein>
<dbReference type="KEGG" id="tim:GMBLW1_24670"/>
<accession>A0A6C2YK64</accession>
<evidence type="ECO:0000313" key="2">
    <source>
        <dbReference type="Proteomes" id="UP000464378"/>
    </source>
</evidence>
<organism evidence="1">
    <name type="scientific">Tuwongella immobilis</name>
    <dbReference type="NCBI Taxonomy" id="692036"/>
    <lineage>
        <taxon>Bacteria</taxon>
        <taxon>Pseudomonadati</taxon>
        <taxon>Planctomycetota</taxon>
        <taxon>Planctomycetia</taxon>
        <taxon>Gemmatales</taxon>
        <taxon>Gemmataceae</taxon>
        <taxon>Tuwongella</taxon>
    </lineage>
</organism>
<evidence type="ECO:0000313" key="1">
    <source>
        <dbReference type="EMBL" id="VIP01493.1"/>
    </source>
</evidence>
<sequence length="144" mass="16266">MGPFIRVQSPRFRILPGEADELVNEGMYGKAVAEYLSERLPTRGYQVPYFGCEDWGWWVELAGYPFPFGVCIYANELPSGQLDCYVTDGATAARRWSWRKLQFIDCTAAVLRLHGDLVAIFRDDPDVQILAIDLDAPFVEAPSE</sequence>
<dbReference type="RefSeq" id="WP_162656692.1">
    <property type="nucleotide sequence ID" value="NZ_LR593887.1"/>
</dbReference>
<proteinExistence type="predicted"/>
<name>A0A6C2YK64_9BACT</name>
<dbReference type="EMBL" id="LR586016">
    <property type="protein sequence ID" value="VIP01493.1"/>
    <property type="molecule type" value="Genomic_DNA"/>
</dbReference>
<dbReference type="EMBL" id="LR593887">
    <property type="protein sequence ID" value="VTR98571.1"/>
    <property type="molecule type" value="Genomic_DNA"/>
</dbReference>
<dbReference type="Proteomes" id="UP000464378">
    <property type="component" value="Chromosome"/>
</dbReference>
<dbReference type="AlphaFoldDB" id="A0A6C2YK64"/>